<organism evidence="8 9">
    <name type="scientific">Pseudodonghicola flavimaris</name>
    <dbReference type="NCBI Taxonomy" id="3050036"/>
    <lineage>
        <taxon>Bacteria</taxon>
        <taxon>Pseudomonadati</taxon>
        <taxon>Pseudomonadota</taxon>
        <taxon>Alphaproteobacteria</taxon>
        <taxon>Rhodobacterales</taxon>
        <taxon>Paracoccaceae</taxon>
        <taxon>Pseudodonghicola</taxon>
    </lineage>
</organism>
<evidence type="ECO:0000256" key="5">
    <source>
        <dbReference type="ARBA" id="ARBA00022989"/>
    </source>
</evidence>
<feature type="transmembrane region" description="Helical" evidence="7">
    <location>
        <begin position="129"/>
        <end position="149"/>
    </location>
</feature>
<keyword evidence="5 7" id="KW-1133">Transmembrane helix</keyword>
<dbReference type="InterPro" id="IPR018383">
    <property type="entry name" value="UPF0324_pro"/>
</dbReference>
<protein>
    <submittedName>
        <fullName evidence="8">YeiH family protein</fullName>
    </submittedName>
</protein>
<dbReference type="PANTHER" id="PTHR30106">
    <property type="entry name" value="INNER MEMBRANE PROTEIN YEIH-RELATED"/>
    <property type="match status" value="1"/>
</dbReference>
<name>A0ABT7F0A9_9RHOB</name>
<feature type="transmembrane region" description="Helical" evidence="7">
    <location>
        <begin position="161"/>
        <end position="181"/>
    </location>
</feature>
<evidence type="ECO:0000256" key="7">
    <source>
        <dbReference type="SAM" id="Phobius"/>
    </source>
</evidence>
<proteinExistence type="inferred from homology"/>
<keyword evidence="3" id="KW-1003">Cell membrane</keyword>
<keyword evidence="6 7" id="KW-0472">Membrane</keyword>
<feature type="transmembrane region" description="Helical" evidence="7">
    <location>
        <begin position="19"/>
        <end position="36"/>
    </location>
</feature>
<evidence type="ECO:0000313" key="8">
    <source>
        <dbReference type="EMBL" id="MDK3018027.1"/>
    </source>
</evidence>
<dbReference type="PANTHER" id="PTHR30106:SF2">
    <property type="entry name" value="UPF0324 INNER MEMBRANE PROTEIN YEIH"/>
    <property type="match status" value="1"/>
</dbReference>
<evidence type="ECO:0000256" key="3">
    <source>
        <dbReference type="ARBA" id="ARBA00022475"/>
    </source>
</evidence>
<feature type="transmembrane region" description="Helical" evidence="7">
    <location>
        <begin position="264"/>
        <end position="281"/>
    </location>
</feature>
<evidence type="ECO:0000256" key="1">
    <source>
        <dbReference type="ARBA" id="ARBA00004651"/>
    </source>
</evidence>
<feature type="transmembrane region" description="Helical" evidence="7">
    <location>
        <begin position="48"/>
        <end position="68"/>
    </location>
</feature>
<dbReference type="EMBL" id="JASNJD010000006">
    <property type="protein sequence ID" value="MDK3018027.1"/>
    <property type="molecule type" value="Genomic_DNA"/>
</dbReference>
<feature type="transmembrane region" description="Helical" evidence="7">
    <location>
        <begin position="224"/>
        <end position="243"/>
    </location>
</feature>
<dbReference type="Pfam" id="PF03601">
    <property type="entry name" value="Cons_hypoth698"/>
    <property type="match status" value="1"/>
</dbReference>
<gene>
    <name evidence="8" type="ORF">QO033_10085</name>
</gene>
<feature type="transmembrane region" description="Helical" evidence="7">
    <location>
        <begin position="287"/>
        <end position="306"/>
    </location>
</feature>
<feature type="transmembrane region" description="Helical" evidence="7">
    <location>
        <begin position="96"/>
        <end position="117"/>
    </location>
</feature>
<evidence type="ECO:0000313" key="9">
    <source>
        <dbReference type="Proteomes" id="UP001243757"/>
    </source>
</evidence>
<sequence>MQTGPLETGGWLGSPVGRVLPGLGLAMLIAVAAFALRQLPGVGMLSPLILAILIGMGFHNLVGTPAIARPGVAFSLRRVLRAGIVLLGLQLTVQQVLAVGGIGVALIVVTLIATFLFTSWLGRVLGVDAGLTQLIAAGSSICGASAVIATNTVTRARDEDVAYAVACVTIFGSLSMVLMPLAGGLLQMGPQSFGLWAGSSIHEVAQVVAAAYARGQEAGEFGTIAKLTRVMMLAPVVLTLGALATRRLRRDGGEASRAAPPVPWFVFGFIAMVGVASTGWLPSGLLSGSATLTSFLLATALAAMGLETDIRKLAAEGLRPALLGAGAWVFISLFSLGLVLMAA</sequence>
<evidence type="ECO:0000256" key="2">
    <source>
        <dbReference type="ARBA" id="ARBA00007977"/>
    </source>
</evidence>
<evidence type="ECO:0000256" key="6">
    <source>
        <dbReference type="ARBA" id="ARBA00023136"/>
    </source>
</evidence>
<comment type="similarity">
    <text evidence="2">Belongs to the UPF0324 family.</text>
</comment>
<dbReference type="Proteomes" id="UP001243757">
    <property type="component" value="Unassembled WGS sequence"/>
</dbReference>
<keyword evidence="4 7" id="KW-0812">Transmembrane</keyword>
<evidence type="ECO:0000256" key="4">
    <source>
        <dbReference type="ARBA" id="ARBA00022692"/>
    </source>
</evidence>
<feature type="transmembrane region" description="Helical" evidence="7">
    <location>
        <begin position="318"/>
        <end position="342"/>
    </location>
</feature>
<comment type="subcellular location">
    <subcellularLocation>
        <location evidence="1">Cell membrane</location>
        <topology evidence="1">Multi-pass membrane protein</topology>
    </subcellularLocation>
</comment>
<comment type="caution">
    <text evidence="8">The sequence shown here is derived from an EMBL/GenBank/DDBJ whole genome shotgun (WGS) entry which is preliminary data.</text>
</comment>
<accession>A0ABT7F0A9</accession>
<keyword evidence="9" id="KW-1185">Reference proteome</keyword>
<reference evidence="8 9" key="1">
    <citation type="submission" date="2023-05" db="EMBL/GenBank/DDBJ databases">
        <title>Pseudodonghicola sp. nov.</title>
        <authorList>
            <person name="Huang J."/>
        </authorList>
    </citation>
    <scope>NUCLEOTIDE SEQUENCE [LARGE SCALE GENOMIC DNA]</scope>
    <source>
        <strain evidence="8 9">IC7</strain>
    </source>
</reference>